<protein>
    <recommendedName>
        <fullName evidence="15">Myosin motor domain-containing protein</fullName>
    </recommendedName>
</protein>
<keyword evidence="4" id="KW-0863">Zinc-finger</keyword>
<dbReference type="PANTHER" id="PTHR13140:SF729">
    <property type="entry name" value="UNCONVENTIONAL MYOSIN-IE"/>
    <property type="match status" value="1"/>
</dbReference>
<dbReference type="GO" id="GO:0051015">
    <property type="term" value="F:actin filament binding"/>
    <property type="evidence" value="ECO:0007669"/>
    <property type="project" value="TreeGrafter"/>
</dbReference>
<dbReference type="Pfam" id="PF06017">
    <property type="entry name" value="Myosin_TH1"/>
    <property type="match status" value="1"/>
</dbReference>
<dbReference type="Gene3D" id="1.10.10.820">
    <property type="match status" value="1"/>
</dbReference>
<evidence type="ECO:0000256" key="6">
    <source>
        <dbReference type="ARBA" id="ARBA00022840"/>
    </source>
</evidence>
<dbReference type="Pfam" id="PF00063">
    <property type="entry name" value="Myosin_head"/>
    <property type="match status" value="1"/>
</dbReference>
<dbReference type="GO" id="GO:0007015">
    <property type="term" value="P:actin filament organization"/>
    <property type="evidence" value="ECO:0007669"/>
    <property type="project" value="TreeGrafter"/>
</dbReference>
<keyword evidence="5" id="KW-0862">Zinc</keyword>
<dbReference type="EMBL" id="HBIJ01014832">
    <property type="protein sequence ID" value="CAE0369188.1"/>
    <property type="molecule type" value="Transcribed_RNA"/>
</dbReference>
<dbReference type="PANTHER" id="PTHR13140">
    <property type="entry name" value="MYOSIN"/>
    <property type="match status" value="1"/>
</dbReference>
<dbReference type="InterPro" id="IPR000306">
    <property type="entry name" value="Znf_FYVE"/>
</dbReference>
<evidence type="ECO:0000256" key="9">
    <source>
        <dbReference type="ARBA" id="ARBA00023203"/>
    </source>
</evidence>
<dbReference type="FunFam" id="1.10.10.820:FF:000001">
    <property type="entry name" value="Myosin heavy chain"/>
    <property type="match status" value="1"/>
</dbReference>
<feature type="compositionally biased region" description="Basic residues" evidence="11">
    <location>
        <begin position="1342"/>
        <end position="1351"/>
    </location>
</feature>
<feature type="compositionally biased region" description="Basic and acidic residues" evidence="11">
    <location>
        <begin position="1080"/>
        <end position="1116"/>
    </location>
</feature>
<feature type="compositionally biased region" description="Low complexity" evidence="11">
    <location>
        <begin position="1135"/>
        <end position="1145"/>
    </location>
</feature>
<feature type="region of interest" description="Disordered" evidence="11">
    <location>
        <begin position="1075"/>
        <end position="1216"/>
    </location>
</feature>
<dbReference type="Pfam" id="PF01363">
    <property type="entry name" value="FYVE"/>
    <property type="match status" value="1"/>
</dbReference>
<keyword evidence="2" id="KW-0479">Metal-binding</keyword>
<feature type="domain" description="TH1" evidence="13">
    <location>
        <begin position="777"/>
        <end position="1011"/>
    </location>
</feature>
<evidence type="ECO:0000256" key="5">
    <source>
        <dbReference type="ARBA" id="ARBA00022833"/>
    </source>
</evidence>
<keyword evidence="3 10" id="KW-0547">Nucleotide-binding</keyword>
<evidence type="ECO:0000256" key="11">
    <source>
        <dbReference type="SAM" id="MobiDB-lite"/>
    </source>
</evidence>
<keyword evidence="6 10" id="KW-0067">ATP-binding</keyword>
<evidence type="ECO:0000313" key="14">
    <source>
        <dbReference type="EMBL" id="CAE0369188.1"/>
    </source>
</evidence>
<dbReference type="SMART" id="SM00242">
    <property type="entry name" value="MYSc"/>
    <property type="match status" value="1"/>
</dbReference>
<dbReference type="InterPro" id="IPR036961">
    <property type="entry name" value="Kinesin_motor_dom_sf"/>
</dbReference>
<evidence type="ECO:0000259" key="12">
    <source>
        <dbReference type="PROSITE" id="PS51456"/>
    </source>
</evidence>
<proteinExistence type="inferred from homology"/>
<dbReference type="PRINTS" id="PR00193">
    <property type="entry name" value="MYOSINHEAVY"/>
</dbReference>
<dbReference type="GO" id="GO:0000146">
    <property type="term" value="F:microfilament motor activity"/>
    <property type="evidence" value="ECO:0007669"/>
    <property type="project" value="TreeGrafter"/>
</dbReference>
<organism evidence="14">
    <name type="scientific">Aureoumbra lagunensis</name>
    <dbReference type="NCBI Taxonomy" id="44058"/>
    <lineage>
        <taxon>Eukaryota</taxon>
        <taxon>Sar</taxon>
        <taxon>Stramenopiles</taxon>
        <taxon>Ochrophyta</taxon>
        <taxon>Pelagophyceae</taxon>
        <taxon>Pelagomonadales</taxon>
        <taxon>Aureoumbra</taxon>
    </lineage>
</organism>
<dbReference type="Gene3D" id="1.20.5.4820">
    <property type="match status" value="1"/>
</dbReference>
<dbReference type="GO" id="GO:0005524">
    <property type="term" value="F:ATP binding"/>
    <property type="evidence" value="ECO:0007669"/>
    <property type="project" value="UniProtKB-UniRule"/>
</dbReference>
<dbReference type="GO" id="GO:0016459">
    <property type="term" value="C:myosin complex"/>
    <property type="evidence" value="ECO:0007669"/>
    <property type="project" value="UniProtKB-KW"/>
</dbReference>
<dbReference type="InterPro" id="IPR001609">
    <property type="entry name" value="Myosin_head_motor_dom-like"/>
</dbReference>
<evidence type="ECO:0008006" key="15">
    <source>
        <dbReference type="Google" id="ProtNLM"/>
    </source>
</evidence>
<dbReference type="GO" id="GO:0005886">
    <property type="term" value="C:plasma membrane"/>
    <property type="evidence" value="ECO:0007669"/>
    <property type="project" value="TreeGrafter"/>
</dbReference>
<feature type="compositionally biased region" description="Low complexity" evidence="11">
    <location>
        <begin position="1156"/>
        <end position="1165"/>
    </location>
</feature>
<evidence type="ECO:0000256" key="4">
    <source>
        <dbReference type="ARBA" id="ARBA00022771"/>
    </source>
</evidence>
<evidence type="ECO:0000256" key="10">
    <source>
        <dbReference type="PROSITE-ProRule" id="PRU00782"/>
    </source>
</evidence>
<feature type="compositionally biased region" description="Low complexity" evidence="11">
    <location>
        <begin position="1306"/>
        <end position="1321"/>
    </location>
</feature>
<dbReference type="InterPro" id="IPR013083">
    <property type="entry name" value="Znf_RING/FYVE/PHD"/>
</dbReference>
<dbReference type="GO" id="GO:0005737">
    <property type="term" value="C:cytoplasm"/>
    <property type="evidence" value="ECO:0007669"/>
    <property type="project" value="TreeGrafter"/>
</dbReference>
<dbReference type="PROSITE" id="PS51456">
    <property type="entry name" value="MYOSIN_MOTOR"/>
    <property type="match status" value="1"/>
</dbReference>
<dbReference type="FunFam" id="1.20.58.530:FF:000007">
    <property type="entry name" value="Myosin IE"/>
    <property type="match status" value="1"/>
</dbReference>
<feature type="compositionally biased region" description="Polar residues" evidence="11">
    <location>
        <begin position="1325"/>
        <end position="1336"/>
    </location>
</feature>
<feature type="binding site" evidence="10">
    <location>
        <begin position="114"/>
        <end position="121"/>
    </location>
    <ligand>
        <name>ATP</name>
        <dbReference type="ChEBI" id="CHEBI:30616"/>
    </ligand>
</feature>
<dbReference type="Gene3D" id="1.20.58.530">
    <property type="match status" value="1"/>
</dbReference>
<gene>
    <name evidence="14" type="ORF">ALAG00032_LOCUS9951</name>
</gene>
<dbReference type="Gene3D" id="3.40.850.10">
    <property type="entry name" value="Kinesin motor domain"/>
    <property type="match status" value="1"/>
</dbReference>
<dbReference type="GO" id="GO:0008270">
    <property type="term" value="F:zinc ion binding"/>
    <property type="evidence" value="ECO:0007669"/>
    <property type="project" value="UniProtKB-KW"/>
</dbReference>
<name>A0A7S3NLZ4_9STRA</name>
<evidence type="ECO:0000256" key="8">
    <source>
        <dbReference type="ARBA" id="ARBA00023175"/>
    </source>
</evidence>
<sequence length="1351" mass="149872">MVNRRSKRGSRGSEDLLVFRPGVDDMTLLTKSDPPGIMANLKERLEARCIYTYIGGVLVAMNPFTWLEIYGPEAAKRYTHVSRLDVPPHVFAVAEEAFRSMTDEEESQCIIISGESGAGKTEASKQIQSYLSIVSAGKGSKEVERVKKVFLESNPLLEAFGNAKTLRNNNSSRFGKYFELLFDRFGTPRGGIVTNYLLEKSRTVKPGTGERNFHIFYQLVQGADTNLRKNLGLAQGADQYPTLSTCLTVDGHDDGEDFRETKQALDDVGVPANAIHLAYRAVAACLALAQIKFKPLQVGDAEGNEIIDASPLKLAAQLIGLHYDTIINAMATRRLETMAAGGKKEKYQVPLNPTQAALARDALIKSLYSKLFDSMVYAVNVALDPPEIGQDDEDLLSIGVLDIYGFEIFDKNGFEQLSINFVNEKLQQIFIALTLKAEQEEYVAEGIQWKEVKYFNNKIVCELIENKKPPGVLLVLDDVCKQMHSRPGAQIDAKFLDTVASCHSSHRHFIKTKQGFTIKHYAGDVEYNSSGFAESNRDELRSDLLDVILASSDTSLVALYNDDVQARDLAAQAEAAGQRQKTTQRTAGRKIREQCSDLVSALMICEPHYVRCVKSNENKAALNCDDERVTHQVKYLGLPENVRVRRAGFAYRTEYHRFLERFKVLSTRTYPAEWTGSDKDGARCIVEAATKLGQSSFADEPILKHLAALGNASDTQFGRTKLFVKQPEVYFALEKAREHKFAAYASKIARSWRKANDMKESIIIQRDLARKYSSIGKRRRASSVDRPYLSDYLRDDDAAFRGARRGLHAILKHYNDDEGRILFLDPLTRILRKNPTPKKDTPPGFFLPRVLAVTSNALYLIEKCSTEESGAKHRVWQLRRRLELREICGLIVSRAADDIVVLKVRGERGFIKADKKALIDSGKWQKNADIKVCPITGKNFGLLSAKRHHCRASGRIYAAEACETRQTFPDDGWHQPERVSDALVGLHSSEPREDIALSLERRSELVAVLIKANNIKLRGENLIDLEVSASPLSITPKSLEFGIGTAKLESRPPQITGSIDKFQLDAPIGVDETAAQAKRQRADDRRARRAEARRQERERRRQRDAERDALRREERRKALREKKARKAAEREARARAAGATIISGSARRRGIGRSGGASSSSASGSVATYSAPKPQQQIRDTAQPIRQPAPPPTKNISSKPPPPMLKTEPPKVPSQLSAASEYYWQHLHTGAQCGPSTLAELKAKYEGGETNNDCLVYAAGVVEEWKTIGQVPILAEYLAAKPKPTPPKPKPPPPAKKPPPPPAAPPSSSQQQQSRPRPAQPVAKATTSSNGGSVNSELAAKLARRRAAAGE</sequence>
<feature type="compositionally biased region" description="Pro residues" evidence="11">
    <location>
        <begin position="1187"/>
        <end position="1204"/>
    </location>
</feature>
<dbReference type="Gene3D" id="1.20.120.720">
    <property type="entry name" value="Myosin VI head, motor domain, U50 subdomain"/>
    <property type="match status" value="1"/>
</dbReference>
<comment type="similarity">
    <text evidence="1 10">Belongs to the TRAFAC class myosin-kinesin ATPase superfamily. Myosin family.</text>
</comment>
<dbReference type="InterPro" id="IPR010926">
    <property type="entry name" value="Myosin_TH1"/>
</dbReference>
<keyword evidence="8 10" id="KW-0505">Motor protein</keyword>
<dbReference type="PROSITE" id="PS51757">
    <property type="entry name" value="TH1"/>
    <property type="match status" value="1"/>
</dbReference>
<evidence type="ECO:0000256" key="3">
    <source>
        <dbReference type="ARBA" id="ARBA00022741"/>
    </source>
</evidence>
<feature type="domain" description="Myosin motor" evidence="12">
    <location>
        <begin position="21"/>
        <end position="738"/>
    </location>
</feature>
<keyword evidence="9 10" id="KW-0009">Actin-binding</keyword>
<feature type="compositionally biased region" description="Pro residues" evidence="11">
    <location>
        <begin position="1283"/>
        <end position="1305"/>
    </location>
</feature>
<feature type="region of interest" description="Actin-binding" evidence="10">
    <location>
        <begin position="595"/>
        <end position="617"/>
    </location>
</feature>
<dbReference type="Gene3D" id="3.30.40.10">
    <property type="entry name" value="Zinc/RING finger domain, C3HC4 (zinc finger)"/>
    <property type="match status" value="1"/>
</dbReference>
<keyword evidence="7 10" id="KW-0518">Myosin</keyword>
<evidence type="ECO:0000256" key="2">
    <source>
        <dbReference type="ARBA" id="ARBA00022723"/>
    </source>
</evidence>
<accession>A0A7S3NLZ4</accession>
<dbReference type="InterPro" id="IPR027417">
    <property type="entry name" value="P-loop_NTPase"/>
</dbReference>
<dbReference type="GO" id="GO:0006897">
    <property type="term" value="P:endocytosis"/>
    <property type="evidence" value="ECO:0007669"/>
    <property type="project" value="TreeGrafter"/>
</dbReference>
<evidence type="ECO:0000256" key="7">
    <source>
        <dbReference type="ARBA" id="ARBA00023123"/>
    </source>
</evidence>
<evidence type="ECO:0000256" key="1">
    <source>
        <dbReference type="ARBA" id="ARBA00008314"/>
    </source>
</evidence>
<evidence type="ECO:0000259" key="13">
    <source>
        <dbReference type="PROSITE" id="PS51757"/>
    </source>
</evidence>
<feature type="region of interest" description="Disordered" evidence="11">
    <location>
        <begin position="1281"/>
        <end position="1351"/>
    </location>
</feature>
<dbReference type="SUPFAM" id="SSF52540">
    <property type="entry name" value="P-loop containing nucleoside triphosphate hydrolases"/>
    <property type="match status" value="1"/>
</dbReference>
<reference evidence="14" key="1">
    <citation type="submission" date="2021-01" db="EMBL/GenBank/DDBJ databases">
        <authorList>
            <person name="Corre E."/>
            <person name="Pelletier E."/>
            <person name="Niang G."/>
            <person name="Scheremetjew M."/>
            <person name="Finn R."/>
            <person name="Kale V."/>
            <person name="Holt S."/>
            <person name="Cochrane G."/>
            <person name="Meng A."/>
            <person name="Brown T."/>
            <person name="Cohen L."/>
        </authorList>
    </citation>
    <scope>NUCLEOTIDE SEQUENCE</scope>
    <source>
        <strain evidence="14">CCMP1510</strain>
    </source>
</reference>